<protein>
    <submittedName>
        <fullName evidence="2">Excise</fullName>
    </submittedName>
</protein>
<evidence type="ECO:0000313" key="3">
    <source>
        <dbReference type="Proteomes" id="UP000223789"/>
    </source>
</evidence>
<proteinExistence type="predicted"/>
<name>A0A142K661_9CAUD</name>
<keyword evidence="3" id="KW-1185">Reference proteome</keyword>
<accession>A0A142K661</accession>
<reference evidence="2 3" key="1">
    <citation type="submission" date="2016-03" db="EMBL/GenBank/DDBJ databases">
        <authorList>
            <person name="Ploux O."/>
        </authorList>
    </citation>
    <scope>NUCLEOTIDE SEQUENCE [LARGE SCALE GENOMIC DNA]</scope>
</reference>
<gene>
    <name evidence="2" type="ORF">SEA_CHYMERA_35</name>
</gene>
<sequence>MTFSRNYKVREAAELLGCAERYLTDNLARLPHQKIGVAVVFDDDDLTEIKEMHRRRPRAAAADKAPRSLAQIRPKGARAS</sequence>
<organism evidence="2 3">
    <name type="scientific">Streptomyces phage Chymera</name>
    <dbReference type="NCBI Taxonomy" id="1821728"/>
    <lineage>
        <taxon>Viruses</taxon>
        <taxon>Duplodnaviria</taxon>
        <taxon>Heunggongvirae</taxon>
        <taxon>Uroviricota</taxon>
        <taxon>Caudoviricetes</taxon>
        <taxon>Chymeravirus</taxon>
        <taxon>Chymeravirus chymera</taxon>
    </lineage>
</organism>
<evidence type="ECO:0000313" key="2">
    <source>
        <dbReference type="EMBL" id="AMS01594.1"/>
    </source>
</evidence>
<feature type="region of interest" description="Disordered" evidence="1">
    <location>
        <begin position="53"/>
        <end position="80"/>
    </location>
</feature>
<dbReference type="EMBL" id="KU958700">
    <property type="protein sequence ID" value="AMS01594.1"/>
    <property type="molecule type" value="Genomic_DNA"/>
</dbReference>
<evidence type="ECO:0000256" key="1">
    <source>
        <dbReference type="SAM" id="MobiDB-lite"/>
    </source>
</evidence>
<dbReference type="Proteomes" id="UP000223789">
    <property type="component" value="Segment"/>
</dbReference>